<evidence type="ECO:0000313" key="3">
    <source>
        <dbReference type="EMBL" id="GAU48088.1"/>
    </source>
</evidence>
<evidence type="ECO:0000259" key="2">
    <source>
        <dbReference type="Pfam" id="PF03372"/>
    </source>
</evidence>
<dbReference type="SUPFAM" id="SSF56672">
    <property type="entry name" value="DNA/RNA polymerases"/>
    <property type="match status" value="1"/>
</dbReference>
<feature type="transmembrane region" description="Helical" evidence="1">
    <location>
        <begin position="467"/>
        <end position="489"/>
    </location>
</feature>
<keyword evidence="1" id="KW-0472">Membrane</keyword>
<name>A0A2Z6NV93_TRISU</name>
<protein>
    <recommendedName>
        <fullName evidence="2">Endonuclease/exonuclease/phosphatase domain-containing protein</fullName>
    </recommendedName>
</protein>
<dbReference type="EMBL" id="DF974380">
    <property type="protein sequence ID" value="GAU48088.1"/>
    <property type="molecule type" value="Genomic_DNA"/>
</dbReference>
<keyword evidence="1" id="KW-1133">Transmembrane helix</keyword>
<dbReference type="AlphaFoldDB" id="A0A2Z6NV93"/>
<dbReference type="InterPro" id="IPR052343">
    <property type="entry name" value="Retrotransposon-Effector_Assoc"/>
</dbReference>
<proteinExistence type="predicted"/>
<dbReference type="Proteomes" id="UP000242715">
    <property type="component" value="Unassembled WGS sequence"/>
</dbReference>
<dbReference type="PANTHER" id="PTHR46890">
    <property type="entry name" value="NON-LTR RETROLELEMENT REVERSE TRANSCRIPTASE-LIKE PROTEIN-RELATED"/>
    <property type="match status" value="1"/>
</dbReference>
<dbReference type="OrthoDB" id="1741517at2759"/>
<sequence length="490" mass="56205">MRGDWLLTSFWGYSDSARRRQSWNLLRDLASMSSDPWCIIGDFNDLLSSYQYTWFKSLGTNRALEERLDRAMHTHAWSLMFPEARLINLVAATSDHSPILLKLEHEPYIQPKRSFRFENAWLLDNNLVDMITSNWPCYPASNIPQKLKYCISDMEAWSKENSPNFRVAANKLRRELELIRSTHDHLSDATVSIVQNKLSNVLLQEDRYWKQRAKVYWLTDGDKNSKFFHASASARKKRNAIKKLRDTNDVLVEDQSGLCNIARDYFQNLFVLNHGDHSPIVATIPQRVTDIDNEMLTSPFTEEEFRQAAFSMDPDKSPGSDGLNPGFYRKFWPLFGREIFEACCSWLEDGHFPPNINDTNIALVAKVDRPESMKDLRPISLCNVVYKILSKVLANRLKRILPTCISNSQAAFVTGRDILDNALTAFEVLHYMERWSSQPFSGSGVDYARGSLVGDCFGFLFMDGGNLVMMVWVVLVVVVIIMMGLLLVVV</sequence>
<organism evidence="3 4">
    <name type="scientific">Trifolium subterraneum</name>
    <name type="common">Subterranean clover</name>
    <dbReference type="NCBI Taxonomy" id="3900"/>
    <lineage>
        <taxon>Eukaryota</taxon>
        <taxon>Viridiplantae</taxon>
        <taxon>Streptophyta</taxon>
        <taxon>Embryophyta</taxon>
        <taxon>Tracheophyta</taxon>
        <taxon>Spermatophyta</taxon>
        <taxon>Magnoliopsida</taxon>
        <taxon>eudicotyledons</taxon>
        <taxon>Gunneridae</taxon>
        <taxon>Pentapetalae</taxon>
        <taxon>rosids</taxon>
        <taxon>fabids</taxon>
        <taxon>Fabales</taxon>
        <taxon>Fabaceae</taxon>
        <taxon>Papilionoideae</taxon>
        <taxon>50 kb inversion clade</taxon>
        <taxon>NPAAA clade</taxon>
        <taxon>Hologalegina</taxon>
        <taxon>IRL clade</taxon>
        <taxon>Trifolieae</taxon>
        <taxon>Trifolium</taxon>
    </lineage>
</organism>
<gene>
    <name evidence="3" type="ORF">TSUD_238270</name>
</gene>
<feature type="domain" description="Endonuclease/exonuclease/phosphatase" evidence="2">
    <location>
        <begin position="10"/>
        <end position="96"/>
    </location>
</feature>
<dbReference type="Pfam" id="PF03372">
    <property type="entry name" value="Exo_endo_phos"/>
    <property type="match status" value="1"/>
</dbReference>
<dbReference type="InterPro" id="IPR043502">
    <property type="entry name" value="DNA/RNA_pol_sf"/>
</dbReference>
<dbReference type="PANTHER" id="PTHR46890:SF48">
    <property type="entry name" value="RNA-DIRECTED DNA POLYMERASE"/>
    <property type="match status" value="1"/>
</dbReference>
<evidence type="ECO:0000256" key="1">
    <source>
        <dbReference type="SAM" id="Phobius"/>
    </source>
</evidence>
<dbReference type="InterPro" id="IPR036691">
    <property type="entry name" value="Endo/exonu/phosph_ase_sf"/>
</dbReference>
<dbReference type="SUPFAM" id="SSF56219">
    <property type="entry name" value="DNase I-like"/>
    <property type="match status" value="1"/>
</dbReference>
<keyword evidence="1" id="KW-0812">Transmembrane</keyword>
<dbReference type="Gene3D" id="3.60.10.10">
    <property type="entry name" value="Endonuclease/exonuclease/phosphatase"/>
    <property type="match status" value="1"/>
</dbReference>
<keyword evidence="4" id="KW-1185">Reference proteome</keyword>
<evidence type="ECO:0000313" key="4">
    <source>
        <dbReference type="Proteomes" id="UP000242715"/>
    </source>
</evidence>
<dbReference type="InterPro" id="IPR005135">
    <property type="entry name" value="Endo/exonuclease/phosphatase"/>
</dbReference>
<accession>A0A2Z6NV93</accession>
<reference evidence="4" key="1">
    <citation type="journal article" date="2017" name="Front. Plant Sci.">
        <title>Climate Clever Clovers: New Paradigm to Reduce the Environmental Footprint of Ruminants by Breeding Low Methanogenic Forages Utilizing Haplotype Variation.</title>
        <authorList>
            <person name="Kaur P."/>
            <person name="Appels R."/>
            <person name="Bayer P.E."/>
            <person name="Keeble-Gagnere G."/>
            <person name="Wang J."/>
            <person name="Hirakawa H."/>
            <person name="Shirasawa K."/>
            <person name="Vercoe P."/>
            <person name="Stefanova K."/>
            <person name="Durmic Z."/>
            <person name="Nichols P."/>
            <person name="Revell C."/>
            <person name="Isobe S.N."/>
            <person name="Edwards D."/>
            <person name="Erskine W."/>
        </authorList>
    </citation>
    <scope>NUCLEOTIDE SEQUENCE [LARGE SCALE GENOMIC DNA]</scope>
    <source>
        <strain evidence="4">cv. Daliak</strain>
    </source>
</reference>
<dbReference type="GO" id="GO:0003824">
    <property type="term" value="F:catalytic activity"/>
    <property type="evidence" value="ECO:0007669"/>
    <property type="project" value="InterPro"/>
</dbReference>